<dbReference type="InterPro" id="IPR036867">
    <property type="entry name" value="R3H_dom_sf"/>
</dbReference>
<name>A0A1I7YRU8_9BILA</name>
<dbReference type="GO" id="GO:0003676">
    <property type="term" value="F:nucleic acid binding"/>
    <property type="evidence" value="ECO:0007669"/>
    <property type="project" value="InterPro"/>
</dbReference>
<feature type="domain" description="R3H-associated N-terminal" evidence="2">
    <location>
        <begin position="113"/>
        <end position="255"/>
    </location>
</feature>
<accession>A0A1I7YRU8</accession>
<keyword evidence="3" id="KW-1185">Reference proteome</keyword>
<evidence type="ECO:0000313" key="3">
    <source>
        <dbReference type="Proteomes" id="UP000095287"/>
    </source>
</evidence>
<dbReference type="SUPFAM" id="SSF82708">
    <property type="entry name" value="R3H domain"/>
    <property type="match status" value="1"/>
</dbReference>
<dbReference type="WBParaSite" id="L893_g19093.t1">
    <property type="protein sequence ID" value="L893_g19093.t1"/>
    <property type="gene ID" value="L893_g19093"/>
</dbReference>
<feature type="compositionally biased region" description="Polar residues" evidence="1">
    <location>
        <begin position="215"/>
        <end position="228"/>
    </location>
</feature>
<evidence type="ECO:0000259" key="2">
    <source>
        <dbReference type="Pfam" id="PF13902"/>
    </source>
</evidence>
<dbReference type="PANTHER" id="PTHR32019">
    <property type="entry name" value="R3H DOMAIN-CONTAINING PROTEIN 4"/>
    <property type="match status" value="1"/>
</dbReference>
<protein>
    <submittedName>
        <fullName evidence="4">R3H-assoc domain-containing protein</fullName>
    </submittedName>
</protein>
<evidence type="ECO:0000313" key="4">
    <source>
        <dbReference type="WBParaSite" id="L893_g19093.t1"/>
    </source>
</evidence>
<dbReference type="PANTHER" id="PTHR32019:SF2">
    <property type="entry name" value="R3H DOMAIN-CONTAINING PROTEIN 4"/>
    <property type="match status" value="1"/>
</dbReference>
<evidence type="ECO:0000256" key="1">
    <source>
        <dbReference type="SAM" id="MobiDB-lite"/>
    </source>
</evidence>
<dbReference type="Proteomes" id="UP000095287">
    <property type="component" value="Unplaced"/>
</dbReference>
<sequence>MLITTRKSTTSLCSLQLNFCSPTSQLTFIDKQLNAIMGILRNKEERKLFKVEDEAVPEEHQITYADYVFDDTENESSEDETPVVQHREPLNRRPQRRLPIKTPLNMLGYDGPRIKSGMGARKLRRLEHNRLLLSLTDPEDICEDLSDLIPETMNAFSQLFIEQSKMKVWDNFINLDESEQQHILDEIDGKVPHDPKNGHILGGRYSADRKGAKASGNTKAKPGTSTSSDDTKRAHHPAYSGKACFKRMDRRAREVMMQKHLPWSFINATEQDLIDFFSSDPDGVWINTLQNGNERLYVHAISQYLSLISESSTDTTDQRVTEVRNTKSFFVPPRATLLEYVSEHKKNRKPQNANSDF</sequence>
<organism evidence="3 4">
    <name type="scientific">Steinernema glaseri</name>
    <dbReference type="NCBI Taxonomy" id="37863"/>
    <lineage>
        <taxon>Eukaryota</taxon>
        <taxon>Metazoa</taxon>
        <taxon>Ecdysozoa</taxon>
        <taxon>Nematoda</taxon>
        <taxon>Chromadorea</taxon>
        <taxon>Rhabditida</taxon>
        <taxon>Tylenchina</taxon>
        <taxon>Panagrolaimomorpha</taxon>
        <taxon>Strongyloidoidea</taxon>
        <taxon>Steinernematidae</taxon>
        <taxon>Steinernema</taxon>
    </lineage>
</organism>
<reference evidence="4" key="1">
    <citation type="submission" date="2016-11" db="UniProtKB">
        <authorList>
            <consortium name="WormBaseParasite"/>
        </authorList>
    </citation>
    <scope>IDENTIFICATION</scope>
</reference>
<dbReference type="Pfam" id="PF13902">
    <property type="entry name" value="R3H-assoc"/>
    <property type="match status" value="1"/>
</dbReference>
<feature type="region of interest" description="Disordered" evidence="1">
    <location>
        <begin position="190"/>
        <end position="238"/>
    </location>
</feature>
<dbReference type="InterPro" id="IPR039629">
    <property type="entry name" value="R3HDM4"/>
</dbReference>
<dbReference type="InterPro" id="IPR025952">
    <property type="entry name" value="R3H-assoc_dom"/>
</dbReference>
<dbReference type="AlphaFoldDB" id="A0A1I7YRU8"/>
<proteinExistence type="predicted"/>